<reference evidence="5 6" key="2">
    <citation type="journal article" date="2016" name="Int. J. Syst. Evol. Microbiol.">
        <title>Flavisolibacter tropicus sp. nov., isolated from tropical soil.</title>
        <authorList>
            <person name="Lee J.J."/>
            <person name="Kang M.S."/>
            <person name="Kim G.S."/>
            <person name="Lee C.S."/>
            <person name="Lim S."/>
            <person name="Lee J."/>
            <person name="Roh S.H."/>
            <person name="Kang H."/>
            <person name="Ha J.M."/>
            <person name="Bae S."/>
            <person name="Jung H.Y."/>
            <person name="Kim M.K."/>
        </authorList>
    </citation>
    <scope>NUCLEOTIDE SEQUENCE [LARGE SCALE GENOMIC DNA]</scope>
    <source>
        <strain evidence="5 6">LCS9</strain>
    </source>
</reference>
<dbReference type="PANTHER" id="PTHR35527:SF2">
    <property type="entry name" value="HYDROLASE"/>
    <property type="match status" value="1"/>
</dbReference>
<keyword evidence="6" id="KW-1185">Reference proteome</keyword>
<dbReference type="InterPro" id="IPR029055">
    <property type="entry name" value="Ntn_hydrolases_N"/>
</dbReference>
<comment type="similarity">
    <text evidence="1">Belongs to the peptidase C59 family.</text>
</comment>
<dbReference type="PANTHER" id="PTHR35527">
    <property type="entry name" value="CHOLOYLGLYCINE HYDROLASE"/>
    <property type="match status" value="1"/>
</dbReference>
<dbReference type="PROSITE" id="PS51257">
    <property type="entry name" value="PROKAR_LIPOPROTEIN"/>
    <property type="match status" value="1"/>
</dbReference>
<dbReference type="PATRIC" id="fig|1492898.3.peg.4823"/>
<protein>
    <recommendedName>
        <fullName evidence="4">Choloylglycine hydrolase/NAAA C-terminal domain-containing protein</fullName>
    </recommendedName>
</protein>
<dbReference type="AlphaFoldDB" id="A0A172U0A7"/>
<reference evidence="6" key="1">
    <citation type="submission" date="2015-01" db="EMBL/GenBank/DDBJ databases">
        <title>Flavisolibacter sp./LCS9/ whole genome sequencing.</title>
        <authorList>
            <person name="Kim M.K."/>
            <person name="Srinivasan S."/>
            <person name="Lee J.-J."/>
        </authorList>
    </citation>
    <scope>NUCLEOTIDE SEQUENCE [LARGE SCALE GENOMIC DNA]</scope>
    <source>
        <strain evidence="6">LCS9</strain>
    </source>
</reference>
<dbReference type="OrthoDB" id="1265391at2"/>
<feature type="domain" description="Choloylglycine hydrolase/NAAA C-terminal" evidence="4">
    <location>
        <begin position="20"/>
        <end position="187"/>
    </location>
</feature>
<dbReference type="SUPFAM" id="SSF56235">
    <property type="entry name" value="N-terminal nucleophile aminohydrolases (Ntn hydrolases)"/>
    <property type="match status" value="1"/>
</dbReference>
<dbReference type="RefSeq" id="WP_066407869.1">
    <property type="nucleotide sequence ID" value="NZ_CP011390.1"/>
</dbReference>
<organism evidence="5 6">
    <name type="scientific">Flavisolibacter tropicus</name>
    <dbReference type="NCBI Taxonomy" id="1492898"/>
    <lineage>
        <taxon>Bacteria</taxon>
        <taxon>Pseudomonadati</taxon>
        <taxon>Bacteroidota</taxon>
        <taxon>Chitinophagia</taxon>
        <taxon>Chitinophagales</taxon>
        <taxon>Chitinophagaceae</taxon>
        <taxon>Flavisolibacter</taxon>
    </lineage>
</organism>
<gene>
    <name evidence="5" type="ORF">SY85_22210</name>
</gene>
<dbReference type="GO" id="GO:0016787">
    <property type="term" value="F:hydrolase activity"/>
    <property type="evidence" value="ECO:0007669"/>
    <property type="project" value="UniProtKB-KW"/>
</dbReference>
<evidence type="ECO:0000256" key="2">
    <source>
        <dbReference type="ARBA" id="ARBA00022801"/>
    </source>
</evidence>
<evidence type="ECO:0000313" key="6">
    <source>
        <dbReference type="Proteomes" id="UP000077177"/>
    </source>
</evidence>
<accession>A0A172U0A7</accession>
<feature type="signal peptide" evidence="3">
    <location>
        <begin position="1"/>
        <end position="19"/>
    </location>
</feature>
<dbReference type="EMBL" id="CP011390">
    <property type="protein sequence ID" value="ANE52785.1"/>
    <property type="molecule type" value="Genomic_DNA"/>
</dbReference>
<evidence type="ECO:0000313" key="5">
    <source>
        <dbReference type="EMBL" id="ANE52785.1"/>
    </source>
</evidence>
<evidence type="ECO:0000259" key="4">
    <source>
        <dbReference type="Pfam" id="PF02275"/>
    </source>
</evidence>
<dbReference type="STRING" id="1492898.SY85_22210"/>
<feature type="chain" id="PRO_5008001483" description="Choloylglycine hydrolase/NAAA C-terminal domain-containing protein" evidence="3">
    <location>
        <begin position="20"/>
        <end position="351"/>
    </location>
</feature>
<evidence type="ECO:0000256" key="3">
    <source>
        <dbReference type="SAM" id="SignalP"/>
    </source>
</evidence>
<sequence length="351" mass="39569">MRKALALFFLILYSSFLYACSTFLLKKDGQLVFGRNYDWVTGNGAVMINARGVKKTSFTPVGEKAITWISKCGSITFNQFGKEFPHGGMNEKGLVVELMWLTETTYPRADQRAAMNELQWIQYQLDNCTTVSEVIATDSAIRISRDNAAPLHYLVADANGNAATIEFINGKMKVHSGKDLSNPVLTNTVYEEAERQVSLHGSSNGYSDNSVERFATACRMVQDFQTTTTNKPIVDYAFSILDNVAQGSYTKWRIVYDITNKQVHFVTQDAQQRKSISFKNVDFTCNNSTLYYPLQRQQKGDIATYFAPLSFQQNKELIEQSARESKKNIDIPEASISQAAAYFKTIQCDHK</sequence>
<dbReference type="Pfam" id="PF02275">
    <property type="entry name" value="CBAH"/>
    <property type="match status" value="1"/>
</dbReference>
<dbReference type="Proteomes" id="UP000077177">
    <property type="component" value="Chromosome"/>
</dbReference>
<dbReference type="InterPro" id="IPR052193">
    <property type="entry name" value="Peptidase_C59"/>
</dbReference>
<keyword evidence="3" id="KW-0732">Signal</keyword>
<dbReference type="Gene3D" id="3.60.60.10">
    <property type="entry name" value="Penicillin V Acylase, Chain A"/>
    <property type="match status" value="1"/>
</dbReference>
<proteinExistence type="inferred from homology"/>
<keyword evidence="2" id="KW-0378">Hydrolase</keyword>
<dbReference type="InterPro" id="IPR029132">
    <property type="entry name" value="CBAH/NAAA_C"/>
</dbReference>
<dbReference type="KEGG" id="fla:SY85_22210"/>
<name>A0A172U0A7_9BACT</name>
<evidence type="ECO:0000256" key="1">
    <source>
        <dbReference type="ARBA" id="ARBA00006625"/>
    </source>
</evidence>